<accession>A0A7J6VFV3</accession>
<dbReference type="Proteomes" id="UP000554482">
    <property type="component" value="Unassembled WGS sequence"/>
</dbReference>
<dbReference type="EMBL" id="JABWDY010032967">
    <property type="protein sequence ID" value="KAF5183773.1"/>
    <property type="molecule type" value="Genomic_DNA"/>
</dbReference>
<evidence type="ECO:0000313" key="2">
    <source>
        <dbReference type="EMBL" id="KAF5183773.1"/>
    </source>
</evidence>
<sequence length="100" mass="10821">MKVYEPDFDTTADTDEAKTKAFEKMDIEDKKAEEKAAAAEGEEVQTEGEQAQIEGVENEQVPNSVEQLDNEHQVTAKAGVPEPVLVGETVAAVTQVAENT</sequence>
<gene>
    <name evidence="2" type="ORF">FRX31_026639</name>
</gene>
<organism evidence="2 3">
    <name type="scientific">Thalictrum thalictroides</name>
    <name type="common">Rue-anemone</name>
    <name type="synonym">Anemone thalictroides</name>
    <dbReference type="NCBI Taxonomy" id="46969"/>
    <lineage>
        <taxon>Eukaryota</taxon>
        <taxon>Viridiplantae</taxon>
        <taxon>Streptophyta</taxon>
        <taxon>Embryophyta</taxon>
        <taxon>Tracheophyta</taxon>
        <taxon>Spermatophyta</taxon>
        <taxon>Magnoliopsida</taxon>
        <taxon>Ranunculales</taxon>
        <taxon>Ranunculaceae</taxon>
        <taxon>Thalictroideae</taxon>
        <taxon>Thalictrum</taxon>
    </lineage>
</organism>
<keyword evidence="3" id="KW-1185">Reference proteome</keyword>
<proteinExistence type="predicted"/>
<feature type="compositionally biased region" description="Acidic residues" evidence="1">
    <location>
        <begin position="1"/>
        <end position="14"/>
    </location>
</feature>
<name>A0A7J6VFV3_THATH</name>
<feature type="region of interest" description="Disordered" evidence="1">
    <location>
        <begin position="1"/>
        <end position="23"/>
    </location>
</feature>
<evidence type="ECO:0000256" key="1">
    <source>
        <dbReference type="SAM" id="MobiDB-lite"/>
    </source>
</evidence>
<protein>
    <submittedName>
        <fullName evidence="2">Uncharacterized protein</fullName>
    </submittedName>
</protein>
<evidence type="ECO:0000313" key="3">
    <source>
        <dbReference type="Proteomes" id="UP000554482"/>
    </source>
</evidence>
<reference evidence="2 3" key="1">
    <citation type="submission" date="2020-06" db="EMBL/GenBank/DDBJ databases">
        <title>Transcriptomic and genomic resources for Thalictrum thalictroides and T. hernandezii: Facilitating candidate gene discovery in an emerging model plant lineage.</title>
        <authorList>
            <person name="Arias T."/>
            <person name="Riano-Pachon D.M."/>
            <person name="Di Stilio V.S."/>
        </authorList>
    </citation>
    <scope>NUCLEOTIDE SEQUENCE [LARGE SCALE GENOMIC DNA]</scope>
    <source>
        <strain evidence="3">cv. WT478/WT964</strain>
        <tissue evidence="2">Leaves</tissue>
    </source>
</reference>
<comment type="caution">
    <text evidence="2">The sequence shown here is derived from an EMBL/GenBank/DDBJ whole genome shotgun (WGS) entry which is preliminary data.</text>
</comment>
<feature type="region of interest" description="Disordered" evidence="1">
    <location>
        <begin position="30"/>
        <end position="49"/>
    </location>
</feature>
<dbReference type="AlphaFoldDB" id="A0A7J6VFV3"/>